<dbReference type="Proteomes" id="UP000544872">
    <property type="component" value="Unassembled WGS sequence"/>
</dbReference>
<comment type="catalytic activity">
    <reaction evidence="1 7">
        <text>guanosine(46) in tRNA + S-adenosyl-L-methionine = N(7)-methylguanosine(46) in tRNA + S-adenosyl-L-homocysteine</text>
        <dbReference type="Rhea" id="RHEA:42708"/>
        <dbReference type="Rhea" id="RHEA-COMP:10188"/>
        <dbReference type="Rhea" id="RHEA-COMP:10189"/>
        <dbReference type="ChEBI" id="CHEBI:57856"/>
        <dbReference type="ChEBI" id="CHEBI:59789"/>
        <dbReference type="ChEBI" id="CHEBI:74269"/>
        <dbReference type="ChEBI" id="CHEBI:74480"/>
        <dbReference type="EC" id="2.1.1.33"/>
    </reaction>
</comment>
<dbReference type="EMBL" id="JACIIX010000001">
    <property type="protein sequence ID" value="MBB6209225.1"/>
    <property type="molecule type" value="Genomic_DNA"/>
</dbReference>
<feature type="binding site" evidence="7">
    <location>
        <position position="184"/>
    </location>
    <ligand>
        <name>substrate</name>
    </ligand>
</feature>
<evidence type="ECO:0000256" key="4">
    <source>
        <dbReference type="ARBA" id="ARBA00022679"/>
    </source>
</evidence>
<feature type="binding site" evidence="7">
    <location>
        <position position="152"/>
    </location>
    <ligand>
        <name>substrate</name>
    </ligand>
</feature>
<sequence length="246" mass="28315">MSETPVPPAENADDKPMIDTRFYGRRKGKALKAGQKALMETLYPRLRLPLAGEAEVPTDLKALFPRPVQEVWLEIGFGGGEHLAHQADTHPDIGLIGAEPFVNGIGKLLKHIDEKGVENIRIYGEDIRPWLKELPDACLDKVFLLFPDPWPKTRHADRRFVNPWNLDVLARVMKDNTLFRVASDDMTYIRHTLSVVPVHPEFDWLVSGPEDWRVRWPDAIESRYEAKAHREGRTPKYLTFRRRPRA</sequence>
<dbReference type="PROSITE" id="PS51625">
    <property type="entry name" value="SAM_MT_TRMB"/>
    <property type="match status" value="1"/>
</dbReference>
<reference evidence="8 9" key="1">
    <citation type="submission" date="2020-08" db="EMBL/GenBank/DDBJ databases">
        <title>Genomic Encyclopedia of Type Strains, Phase IV (KMG-IV): sequencing the most valuable type-strain genomes for metagenomic binning, comparative biology and taxonomic classification.</title>
        <authorList>
            <person name="Goeker M."/>
        </authorList>
    </citation>
    <scope>NUCLEOTIDE SEQUENCE [LARGE SCALE GENOMIC DNA]</scope>
    <source>
        <strain evidence="8 9">DSM 11590</strain>
    </source>
</reference>
<organism evidence="8 9">
    <name type="scientific">Novispirillum itersonii</name>
    <name type="common">Aquaspirillum itersonii</name>
    <dbReference type="NCBI Taxonomy" id="189"/>
    <lineage>
        <taxon>Bacteria</taxon>
        <taxon>Pseudomonadati</taxon>
        <taxon>Pseudomonadota</taxon>
        <taxon>Alphaproteobacteria</taxon>
        <taxon>Rhodospirillales</taxon>
        <taxon>Novispirillaceae</taxon>
        <taxon>Novispirillum</taxon>
    </lineage>
</organism>
<comment type="pathway">
    <text evidence="7">tRNA modification; N(7)-methylguanine-tRNA biosynthesis.</text>
</comment>
<proteinExistence type="inferred from homology"/>
<comment type="similarity">
    <text evidence="7">Belongs to the class I-like SAM-binding methyltransferase superfamily. TrmB family.</text>
</comment>
<gene>
    <name evidence="7" type="primary">trmB</name>
    <name evidence="8" type="ORF">FHS48_000606</name>
</gene>
<dbReference type="UniPathway" id="UPA00989"/>
<dbReference type="AlphaFoldDB" id="A0A7W9ZDG5"/>
<evidence type="ECO:0000313" key="9">
    <source>
        <dbReference type="Proteomes" id="UP000544872"/>
    </source>
</evidence>
<dbReference type="InterPro" id="IPR055361">
    <property type="entry name" value="tRNA_methyltr_TrmB_bact"/>
</dbReference>
<evidence type="ECO:0000256" key="5">
    <source>
        <dbReference type="ARBA" id="ARBA00022691"/>
    </source>
</evidence>
<evidence type="ECO:0000256" key="2">
    <source>
        <dbReference type="ARBA" id="ARBA00003015"/>
    </source>
</evidence>
<feature type="binding site" evidence="7">
    <location>
        <position position="74"/>
    </location>
    <ligand>
        <name>S-adenosyl-L-methionine</name>
        <dbReference type="ChEBI" id="CHEBI:59789"/>
    </ligand>
</feature>
<dbReference type="GO" id="GO:0043527">
    <property type="term" value="C:tRNA methyltransferase complex"/>
    <property type="evidence" value="ECO:0007669"/>
    <property type="project" value="TreeGrafter"/>
</dbReference>
<dbReference type="InterPro" id="IPR003358">
    <property type="entry name" value="tRNA_(Gua-N-7)_MeTrfase_Trmb"/>
</dbReference>
<keyword evidence="5 7" id="KW-0949">S-adenosyl-L-methionine</keyword>
<dbReference type="EC" id="2.1.1.33" evidence="7"/>
<evidence type="ECO:0000256" key="6">
    <source>
        <dbReference type="ARBA" id="ARBA00022694"/>
    </source>
</evidence>
<comment type="function">
    <text evidence="2 7">Catalyzes the formation of N(7)-methylguanine at position 46 (m7G46) in tRNA.</text>
</comment>
<protein>
    <recommendedName>
        <fullName evidence="7">tRNA (guanine-N(7)-)-methyltransferase</fullName>
        <ecNumber evidence="7">2.1.1.33</ecNumber>
    </recommendedName>
    <alternativeName>
        <fullName evidence="7">tRNA (guanine(46)-N(7))-methyltransferase</fullName>
    </alternativeName>
    <alternativeName>
        <fullName evidence="7">tRNA(m7G46)-methyltransferase</fullName>
    </alternativeName>
</protein>
<dbReference type="Gene3D" id="3.40.50.150">
    <property type="entry name" value="Vaccinia Virus protein VP39"/>
    <property type="match status" value="1"/>
</dbReference>
<feature type="binding site" evidence="7">
    <location>
        <position position="99"/>
    </location>
    <ligand>
        <name>S-adenosyl-L-methionine</name>
        <dbReference type="ChEBI" id="CHEBI:59789"/>
    </ligand>
</feature>
<dbReference type="PANTHER" id="PTHR23417">
    <property type="entry name" value="3-DEOXY-D-MANNO-OCTULOSONIC-ACID TRANSFERASE/TRNA GUANINE-N 7 - -METHYLTRANSFERASE"/>
    <property type="match status" value="1"/>
</dbReference>
<dbReference type="GO" id="GO:0008176">
    <property type="term" value="F:tRNA (guanine(46)-N7)-methyltransferase activity"/>
    <property type="evidence" value="ECO:0007669"/>
    <property type="project" value="UniProtKB-UniRule"/>
</dbReference>
<evidence type="ECO:0000313" key="8">
    <source>
        <dbReference type="EMBL" id="MBB6209225.1"/>
    </source>
</evidence>
<keyword evidence="6 7" id="KW-0819">tRNA processing</keyword>
<evidence type="ECO:0000256" key="3">
    <source>
        <dbReference type="ARBA" id="ARBA00022603"/>
    </source>
</evidence>
<dbReference type="SUPFAM" id="SSF53335">
    <property type="entry name" value="S-adenosyl-L-methionine-dependent methyltransferases"/>
    <property type="match status" value="1"/>
</dbReference>
<keyword evidence="4 7" id="KW-0808">Transferase</keyword>
<feature type="binding site" evidence="7">
    <location>
        <position position="126"/>
    </location>
    <ligand>
        <name>S-adenosyl-L-methionine</name>
        <dbReference type="ChEBI" id="CHEBI:59789"/>
    </ligand>
</feature>
<keyword evidence="9" id="KW-1185">Reference proteome</keyword>
<dbReference type="InterPro" id="IPR029063">
    <property type="entry name" value="SAM-dependent_MTases_sf"/>
</dbReference>
<dbReference type="Pfam" id="PF02390">
    <property type="entry name" value="Methyltransf_4"/>
    <property type="match status" value="1"/>
</dbReference>
<name>A0A7W9ZDG5_NOVIT</name>
<comment type="caution">
    <text evidence="8">The sequence shown here is derived from an EMBL/GenBank/DDBJ whole genome shotgun (WGS) entry which is preliminary data.</text>
</comment>
<dbReference type="PANTHER" id="PTHR23417:SF14">
    <property type="entry name" value="PENTACOTRIPEPTIDE-REPEAT REGION OF PRORP DOMAIN-CONTAINING PROTEIN"/>
    <property type="match status" value="1"/>
</dbReference>
<evidence type="ECO:0000256" key="1">
    <source>
        <dbReference type="ARBA" id="ARBA00000142"/>
    </source>
</evidence>
<accession>A0A7W9ZDG5</accession>
<evidence type="ECO:0000256" key="7">
    <source>
        <dbReference type="HAMAP-Rule" id="MF_01057"/>
    </source>
</evidence>
<dbReference type="HAMAP" id="MF_01057">
    <property type="entry name" value="tRNA_methyltr_TrmB"/>
    <property type="match status" value="1"/>
</dbReference>
<comment type="caution">
    <text evidence="7">Lacks conserved residue(s) required for the propagation of feature annotation.</text>
</comment>
<feature type="binding site" evidence="7">
    <location>
        <position position="148"/>
    </location>
    <ligand>
        <name>S-adenosyl-L-methionine</name>
        <dbReference type="ChEBI" id="CHEBI:59789"/>
    </ligand>
</feature>
<keyword evidence="3 7" id="KW-0489">Methyltransferase</keyword>